<dbReference type="Proteomes" id="UP001596122">
    <property type="component" value="Unassembled WGS sequence"/>
</dbReference>
<dbReference type="EMBL" id="JBHSLD010000006">
    <property type="protein sequence ID" value="MFC5380307.1"/>
    <property type="molecule type" value="Genomic_DNA"/>
</dbReference>
<dbReference type="RefSeq" id="WP_340267310.1">
    <property type="nucleotide sequence ID" value="NZ_JBBEOG010000001.1"/>
</dbReference>
<gene>
    <name evidence="2" type="ORF">ACFPJ6_05850</name>
</gene>
<comment type="caution">
    <text evidence="2">The sequence shown here is derived from an EMBL/GenBank/DDBJ whole genome shotgun (WGS) entry which is preliminary data.</text>
</comment>
<evidence type="ECO:0000313" key="2">
    <source>
        <dbReference type="EMBL" id="MFC5380307.1"/>
    </source>
</evidence>
<keyword evidence="3" id="KW-1185">Reference proteome</keyword>
<feature type="region of interest" description="Disordered" evidence="1">
    <location>
        <begin position="1"/>
        <end position="26"/>
    </location>
</feature>
<feature type="compositionally biased region" description="Basic and acidic residues" evidence="1">
    <location>
        <begin position="1"/>
        <end position="20"/>
    </location>
</feature>
<proteinExistence type="predicted"/>
<evidence type="ECO:0000256" key="1">
    <source>
        <dbReference type="SAM" id="MobiDB-lite"/>
    </source>
</evidence>
<evidence type="ECO:0000313" key="3">
    <source>
        <dbReference type="Proteomes" id="UP001596122"/>
    </source>
</evidence>
<protein>
    <submittedName>
        <fullName evidence="2">Uncharacterized protein</fullName>
    </submittedName>
</protein>
<reference evidence="3" key="1">
    <citation type="journal article" date="2019" name="Int. J. Syst. Evol. Microbiol.">
        <title>The Global Catalogue of Microorganisms (GCM) 10K type strain sequencing project: providing services to taxonomists for standard genome sequencing and annotation.</title>
        <authorList>
            <consortium name="The Broad Institute Genomics Platform"/>
            <consortium name="The Broad Institute Genome Sequencing Center for Infectious Disease"/>
            <person name="Wu L."/>
            <person name="Ma J."/>
        </authorList>
    </citation>
    <scope>NUCLEOTIDE SEQUENCE [LARGE SCALE GENOMIC DNA]</scope>
    <source>
        <strain evidence="3">CCUG 43114</strain>
    </source>
</reference>
<name>A0ABW0GK82_9MICO</name>
<organism evidence="2 3">
    <name type="scientific">Aquipuribacter nitratireducens</name>
    <dbReference type="NCBI Taxonomy" id="650104"/>
    <lineage>
        <taxon>Bacteria</taxon>
        <taxon>Bacillati</taxon>
        <taxon>Actinomycetota</taxon>
        <taxon>Actinomycetes</taxon>
        <taxon>Micrococcales</taxon>
        <taxon>Intrasporangiaceae</taxon>
        <taxon>Aquipuribacter</taxon>
    </lineage>
</organism>
<sequence length="142" mass="15244">MLTSRTDTDDRAAGPRRDHAAASTWAPGPAHVATRLLVLEFHGPRAPDLVRAEQHAFERRIWPAVHDLPGLVGLLRSRQPDGGVLVVVVLESDEAVGACVDRVVQAPLLEDEDERLVRGPDRTRVVHIGAAAVPGPVEAVPS</sequence>
<accession>A0ABW0GK82</accession>